<evidence type="ECO:0000313" key="3">
    <source>
        <dbReference type="Proteomes" id="UP001597451"/>
    </source>
</evidence>
<dbReference type="RefSeq" id="WP_379563922.1">
    <property type="nucleotide sequence ID" value="NZ_JBHUMX010000044.1"/>
</dbReference>
<feature type="transmembrane region" description="Helical" evidence="1">
    <location>
        <begin position="62"/>
        <end position="82"/>
    </location>
</feature>
<feature type="transmembrane region" description="Helical" evidence="1">
    <location>
        <begin position="20"/>
        <end position="42"/>
    </location>
</feature>
<keyword evidence="3" id="KW-1185">Reference proteome</keyword>
<feature type="transmembrane region" description="Helical" evidence="1">
    <location>
        <begin position="147"/>
        <end position="171"/>
    </location>
</feature>
<comment type="caution">
    <text evidence="2">The sequence shown here is derived from an EMBL/GenBank/DDBJ whole genome shotgun (WGS) entry which is preliminary data.</text>
</comment>
<evidence type="ECO:0000256" key="1">
    <source>
        <dbReference type="SAM" id="Phobius"/>
    </source>
</evidence>
<keyword evidence="1" id="KW-1133">Transmembrane helix</keyword>
<name>A0ABW5Q5A2_9BACI</name>
<dbReference type="Proteomes" id="UP001597451">
    <property type="component" value="Unassembled WGS sequence"/>
</dbReference>
<evidence type="ECO:0008006" key="4">
    <source>
        <dbReference type="Google" id="ProtNLM"/>
    </source>
</evidence>
<gene>
    <name evidence="2" type="ORF">ACFSUN_17400</name>
</gene>
<feature type="transmembrane region" description="Helical" evidence="1">
    <location>
        <begin position="216"/>
        <end position="237"/>
    </location>
</feature>
<keyword evidence="1" id="KW-0472">Membrane</keyword>
<dbReference type="EMBL" id="JBHUMX010000044">
    <property type="protein sequence ID" value="MFD2630556.1"/>
    <property type="molecule type" value="Genomic_DNA"/>
</dbReference>
<accession>A0ABW5Q5A2</accession>
<feature type="transmembrane region" description="Helical" evidence="1">
    <location>
        <begin position="103"/>
        <end position="127"/>
    </location>
</feature>
<reference evidence="3" key="1">
    <citation type="journal article" date="2019" name="Int. J. Syst. Evol. Microbiol.">
        <title>The Global Catalogue of Microorganisms (GCM) 10K type strain sequencing project: providing services to taxonomists for standard genome sequencing and annotation.</title>
        <authorList>
            <consortium name="The Broad Institute Genomics Platform"/>
            <consortium name="The Broad Institute Genome Sequencing Center for Infectious Disease"/>
            <person name="Wu L."/>
            <person name="Ma J."/>
        </authorList>
    </citation>
    <scope>NUCLEOTIDE SEQUENCE [LARGE SCALE GENOMIC DNA]</scope>
    <source>
        <strain evidence="3">TISTR 1858</strain>
    </source>
</reference>
<sequence length="245" mass="27116">MSLNNSSLSKLVGKQWLFKWKGFAGVFNSMVALQLLAIVFTWGGTGQSGTSMGNVSLSMSFYSTDTVVALTMGWAFFSAILITTKAYRNDDFLFVTNRLSSNLANMLFLVSASVVAGLTAIISQYAIQMIQYVQGHTFISSTAPLALGEWLTGASATILYVLFFGAIGYLIGCITQMHRTLVVIVPVVLIGLLFIFSSFVPDVFSFFRFYFQEHTFWLFMIKMVGTILLLFLASILVSNRQEVIK</sequence>
<keyword evidence="1" id="KW-0812">Transmembrane</keyword>
<evidence type="ECO:0000313" key="2">
    <source>
        <dbReference type="EMBL" id="MFD2630556.1"/>
    </source>
</evidence>
<protein>
    <recommendedName>
        <fullName evidence="4">ABC transporter permease</fullName>
    </recommendedName>
</protein>
<proteinExistence type="predicted"/>
<feature type="transmembrane region" description="Helical" evidence="1">
    <location>
        <begin position="183"/>
        <end position="204"/>
    </location>
</feature>
<organism evidence="2 3">
    <name type="scientific">Oceanobacillus kapialis</name>
    <dbReference type="NCBI Taxonomy" id="481353"/>
    <lineage>
        <taxon>Bacteria</taxon>
        <taxon>Bacillati</taxon>
        <taxon>Bacillota</taxon>
        <taxon>Bacilli</taxon>
        <taxon>Bacillales</taxon>
        <taxon>Bacillaceae</taxon>
        <taxon>Oceanobacillus</taxon>
    </lineage>
</organism>